<keyword evidence="3" id="KW-0804">Transcription</keyword>
<dbReference type="InterPro" id="IPR050707">
    <property type="entry name" value="HTH_MetabolicPath_Reg"/>
</dbReference>
<dbReference type="GO" id="GO:0003700">
    <property type="term" value="F:DNA-binding transcription factor activity"/>
    <property type="evidence" value="ECO:0007669"/>
    <property type="project" value="TreeGrafter"/>
</dbReference>
<dbReference type="SMART" id="SM00346">
    <property type="entry name" value="HTH_ICLR"/>
    <property type="match status" value="1"/>
</dbReference>
<reference evidence="6" key="1">
    <citation type="journal article" date="2014" name="Int. J. Syst. Evol. Microbiol.">
        <title>Complete genome sequence of Corynebacterium casei LMG S-19264T (=DSM 44701T), isolated from a smear-ripened cheese.</title>
        <authorList>
            <consortium name="US DOE Joint Genome Institute (JGI-PGF)"/>
            <person name="Walter F."/>
            <person name="Albersmeier A."/>
            <person name="Kalinowski J."/>
            <person name="Ruckert C."/>
        </authorList>
    </citation>
    <scope>NUCLEOTIDE SEQUENCE</scope>
    <source>
        <strain evidence="6">CGMCC 1.7081</strain>
    </source>
</reference>
<dbReference type="Proteomes" id="UP000611500">
    <property type="component" value="Unassembled WGS sequence"/>
</dbReference>
<dbReference type="AlphaFoldDB" id="A0A8J3MEF2"/>
<evidence type="ECO:0000313" key="7">
    <source>
        <dbReference type="Proteomes" id="UP000611500"/>
    </source>
</evidence>
<accession>A0A8J3MEF2</accession>
<dbReference type="Gene3D" id="1.10.10.10">
    <property type="entry name" value="Winged helix-like DNA-binding domain superfamily/Winged helix DNA-binding domain"/>
    <property type="match status" value="1"/>
</dbReference>
<dbReference type="PROSITE" id="PS51078">
    <property type="entry name" value="ICLR_ED"/>
    <property type="match status" value="1"/>
</dbReference>
<organism evidence="6 7">
    <name type="scientific">Pseudodonghicola xiamenensis</name>
    <dbReference type="NCBI Taxonomy" id="337702"/>
    <lineage>
        <taxon>Bacteria</taxon>
        <taxon>Pseudomonadati</taxon>
        <taxon>Pseudomonadota</taxon>
        <taxon>Alphaproteobacteria</taxon>
        <taxon>Rhodobacterales</taxon>
        <taxon>Paracoccaceae</taxon>
        <taxon>Pseudodonghicola</taxon>
    </lineage>
</organism>
<dbReference type="InterPro" id="IPR029016">
    <property type="entry name" value="GAF-like_dom_sf"/>
</dbReference>
<dbReference type="Pfam" id="PF01614">
    <property type="entry name" value="IclR_C"/>
    <property type="match status" value="1"/>
</dbReference>
<dbReference type="InterPro" id="IPR005471">
    <property type="entry name" value="Tscrpt_reg_IclR_N"/>
</dbReference>
<dbReference type="Gene3D" id="3.30.450.40">
    <property type="match status" value="2"/>
</dbReference>
<name>A0A8J3MEF2_9RHOB</name>
<feature type="domain" description="HTH iclR-type" evidence="4">
    <location>
        <begin position="6"/>
        <end position="67"/>
    </location>
</feature>
<dbReference type="Pfam" id="PF09339">
    <property type="entry name" value="HTH_IclR"/>
    <property type="match status" value="1"/>
</dbReference>
<keyword evidence="1" id="KW-0805">Transcription regulation</keyword>
<dbReference type="EMBL" id="BNAP01000036">
    <property type="protein sequence ID" value="GHH03287.1"/>
    <property type="molecule type" value="Genomic_DNA"/>
</dbReference>
<evidence type="ECO:0000259" key="4">
    <source>
        <dbReference type="PROSITE" id="PS51077"/>
    </source>
</evidence>
<dbReference type="InterPro" id="IPR036390">
    <property type="entry name" value="WH_DNA-bd_sf"/>
</dbReference>
<dbReference type="SUPFAM" id="SSF46785">
    <property type="entry name" value="Winged helix' DNA-binding domain"/>
    <property type="match status" value="1"/>
</dbReference>
<dbReference type="GO" id="GO:0003677">
    <property type="term" value="F:DNA binding"/>
    <property type="evidence" value="ECO:0007669"/>
    <property type="project" value="UniProtKB-KW"/>
</dbReference>
<dbReference type="SUPFAM" id="SSF55781">
    <property type="entry name" value="GAF domain-like"/>
    <property type="match status" value="1"/>
</dbReference>
<dbReference type="InterPro" id="IPR036388">
    <property type="entry name" value="WH-like_DNA-bd_sf"/>
</dbReference>
<dbReference type="GO" id="GO:0045892">
    <property type="term" value="P:negative regulation of DNA-templated transcription"/>
    <property type="evidence" value="ECO:0007669"/>
    <property type="project" value="TreeGrafter"/>
</dbReference>
<evidence type="ECO:0000256" key="2">
    <source>
        <dbReference type="ARBA" id="ARBA00023125"/>
    </source>
</evidence>
<protein>
    <submittedName>
        <fullName evidence="6">Transcriptional regulator</fullName>
    </submittedName>
</protein>
<sequence length="234" mass="24449">MSSGKLQTLDRGIALLMQVARSGGGLKIADLADQLGLHRAIAYRIVATLADHSMVTRLPDGRIVLGSGAIVLGVHAEGSLRTMARPVVEELAAETGCSAFLSMAQGEDCVAVLSTEPREAFLNVHYRVGTRHPLERGASGIAILSSRPEQPGESEAIRAARRDGYAITRGELQKGAIGISSPLRISTEGLQGPGFEGMEFSVGVVALDDLDIERVSAAVRAAAAALSERLGRAG</sequence>
<evidence type="ECO:0000256" key="3">
    <source>
        <dbReference type="ARBA" id="ARBA00023163"/>
    </source>
</evidence>
<feature type="domain" description="IclR-ED" evidence="5">
    <location>
        <begin position="68"/>
        <end position="232"/>
    </location>
</feature>
<evidence type="ECO:0000313" key="6">
    <source>
        <dbReference type="EMBL" id="GHH03287.1"/>
    </source>
</evidence>
<dbReference type="PANTHER" id="PTHR30136">
    <property type="entry name" value="HELIX-TURN-HELIX TRANSCRIPTIONAL REGULATOR, ICLR FAMILY"/>
    <property type="match status" value="1"/>
</dbReference>
<reference evidence="6" key="2">
    <citation type="submission" date="2020-09" db="EMBL/GenBank/DDBJ databases">
        <authorList>
            <person name="Sun Q."/>
            <person name="Zhou Y."/>
        </authorList>
    </citation>
    <scope>NUCLEOTIDE SEQUENCE</scope>
    <source>
        <strain evidence="6">CGMCC 1.7081</strain>
    </source>
</reference>
<comment type="caution">
    <text evidence="6">The sequence shown here is derived from an EMBL/GenBank/DDBJ whole genome shotgun (WGS) entry which is preliminary data.</text>
</comment>
<dbReference type="PANTHER" id="PTHR30136:SF24">
    <property type="entry name" value="HTH-TYPE TRANSCRIPTIONAL REPRESSOR ALLR"/>
    <property type="match status" value="1"/>
</dbReference>
<dbReference type="PROSITE" id="PS51077">
    <property type="entry name" value="HTH_ICLR"/>
    <property type="match status" value="1"/>
</dbReference>
<evidence type="ECO:0000259" key="5">
    <source>
        <dbReference type="PROSITE" id="PS51078"/>
    </source>
</evidence>
<dbReference type="RefSeq" id="WP_028095260.1">
    <property type="nucleotide sequence ID" value="NZ_BNAP01000036.1"/>
</dbReference>
<dbReference type="InterPro" id="IPR014757">
    <property type="entry name" value="Tscrpt_reg_IclR_C"/>
</dbReference>
<keyword evidence="2" id="KW-0238">DNA-binding</keyword>
<gene>
    <name evidence="6" type="ORF">GCM10010961_41310</name>
</gene>
<proteinExistence type="predicted"/>
<evidence type="ECO:0000256" key="1">
    <source>
        <dbReference type="ARBA" id="ARBA00023015"/>
    </source>
</evidence>
<keyword evidence="7" id="KW-1185">Reference proteome</keyword>